<reference evidence="1 2" key="1">
    <citation type="journal article" date="2001" name="Int. J. Syst. Evol. Microbiol.">
        <title>Agreia bicolorata gen. nov., sp. nov., to accommodate actinobacteria isolated from narrow reed grass infected by the nematode Heteroanguina graminophila.</title>
        <authorList>
            <person name="Evtushenko L.I."/>
            <person name="Dorofeeva L.V."/>
            <person name="Dobrovolskaya T.G."/>
            <person name="Streshinskaya G.M."/>
            <person name="Subbotin S.A."/>
            <person name="Tiedje J.M."/>
        </authorList>
    </citation>
    <scope>NUCLEOTIDE SEQUENCE [LARGE SCALE GENOMIC DNA]</scope>
    <source>
        <strain evidence="1 2">VKM Ac-1804</strain>
    </source>
</reference>
<accession>A0ABR5CF51</accession>
<dbReference type="EMBL" id="JYFC01000003">
    <property type="protein sequence ID" value="KJC64263.1"/>
    <property type="molecule type" value="Genomic_DNA"/>
</dbReference>
<name>A0ABR5CF51_9MICO</name>
<proteinExistence type="predicted"/>
<gene>
    <name evidence="1" type="ORF">TZ00_07230</name>
</gene>
<evidence type="ECO:0000313" key="2">
    <source>
        <dbReference type="Proteomes" id="UP000032503"/>
    </source>
</evidence>
<protein>
    <submittedName>
        <fullName evidence="1">Uncharacterized protein</fullName>
    </submittedName>
</protein>
<comment type="caution">
    <text evidence="1">The sequence shown here is derived from an EMBL/GenBank/DDBJ whole genome shotgun (WGS) entry which is preliminary data.</text>
</comment>
<organism evidence="1 2">
    <name type="scientific">Agreia bicolorata</name>
    <dbReference type="NCBI Taxonomy" id="110935"/>
    <lineage>
        <taxon>Bacteria</taxon>
        <taxon>Bacillati</taxon>
        <taxon>Actinomycetota</taxon>
        <taxon>Actinomycetes</taxon>
        <taxon>Micrococcales</taxon>
        <taxon>Microbacteriaceae</taxon>
        <taxon>Agreia</taxon>
    </lineage>
</organism>
<evidence type="ECO:0000313" key="1">
    <source>
        <dbReference type="EMBL" id="KJC64263.1"/>
    </source>
</evidence>
<dbReference type="Proteomes" id="UP000032503">
    <property type="component" value="Unassembled WGS sequence"/>
</dbReference>
<keyword evidence="2" id="KW-1185">Reference proteome</keyword>
<sequence>MNDSSVTFTSFNGTFPVFFTTNEYVICRPTVNEAALSGEADLSTVSDGAGAVVTVVVDDGGDFTGVVLPGGVPDAVAVFTTDPADTSAAVMV</sequence>